<dbReference type="Gene3D" id="3.30.390.50">
    <property type="entry name" value="CO dehydrogenase flavoprotein, C-terminal domain"/>
    <property type="match status" value="1"/>
</dbReference>
<dbReference type="Pfam" id="PF00941">
    <property type="entry name" value="FAD_binding_5"/>
    <property type="match status" value="1"/>
</dbReference>
<dbReference type="Gene3D" id="3.30.465.10">
    <property type="match status" value="1"/>
</dbReference>
<dbReference type="InterPro" id="IPR051312">
    <property type="entry name" value="Diverse_Substr_Oxidored"/>
</dbReference>
<name>A0ABT1D1H9_9PROT</name>
<dbReference type="InterPro" id="IPR016167">
    <property type="entry name" value="FAD-bd_PCMH_sub1"/>
</dbReference>
<keyword evidence="3" id="KW-0560">Oxidoreductase</keyword>
<dbReference type="EMBL" id="JAFIRR010000031">
    <property type="protein sequence ID" value="MCO6415744.1"/>
    <property type="molecule type" value="Genomic_DNA"/>
</dbReference>
<dbReference type="Pfam" id="PF03450">
    <property type="entry name" value="CO_deh_flav_C"/>
    <property type="match status" value="1"/>
</dbReference>
<protein>
    <submittedName>
        <fullName evidence="5">FAD binding domain-containing protein</fullName>
    </submittedName>
</protein>
<dbReference type="InterPro" id="IPR002346">
    <property type="entry name" value="Mopterin_DH_FAD-bd"/>
</dbReference>
<proteinExistence type="predicted"/>
<dbReference type="RefSeq" id="WP_252952342.1">
    <property type="nucleotide sequence ID" value="NZ_JAFIRR010000031.1"/>
</dbReference>
<reference evidence="5 6" key="1">
    <citation type="submission" date="2021-12" db="EMBL/GenBank/DDBJ databases">
        <title>Siccirubricoccus leaddurans sp. nov., a high concentration Zn2+ tolerance bacterium.</title>
        <authorList>
            <person name="Cao Y."/>
        </authorList>
    </citation>
    <scope>NUCLEOTIDE SEQUENCE [LARGE SCALE GENOMIC DNA]</scope>
    <source>
        <strain evidence="5 6">KC 17139</strain>
    </source>
</reference>
<comment type="caution">
    <text evidence="5">The sequence shown here is derived from an EMBL/GenBank/DDBJ whole genome shotgun (WGS) entry which is preliminary data.</text>
</comment>
<dbReference type="InterPro" id="IPR005107">
    <property type="entry name" value="CO_DH_flav_C"/>
</dbReference>
<keyword evidence="2" id="KW-0274">FAD</keyword>
<dbReference type="PANTHER" id="PTHR42659:SF2">
    <property type="entry name" value="XANTHINE DEHYDROGENASE SUBUNIT C-RELATED"/>
    <property type="match status" value="1"/>
</dbReference>
<evidence type="ECO:0000259" key="4">
    <source>
        <dbReference type="PROSITE" id="PS51387"/>
    </source>
</evidence>
<dbReference type="PANTHER" id="PTHR42659">
    <property type="entry name" value="XANTHINE DEHYDROGENASE SUBUNIT C-RELATED"/>
    <property type="match status" value="1"/>
</dbReference>
<evidence type="ECO:0000313" key="6">
    <source>
        <dbReference type="Proteomes" id="UP001523392"/>
    </source>
</evidence>
<organism evidence="5 6">
    <name type="scientific">Siccirubricoccus soli</name>
    <dbReference type="NCBI Taxonomy" id="2899147"/>
    <lineage>
        <taxon>Bacteria</taxon>
        <taxon>Pseudomonadati</taxon>
        <taxon>Pseudomonadota</taxon>
        <taxon>Alphaproteobacteria</taxon>
        <taxon>Acetobacterales</taxon>
        <taxon>Roseomonadaceae</taxon>
        <taxon>Siccirubricoccus</taxon>
    </lineage>
</organism>
<dbReference type="SUPFAM" id="SSF55447">
    <property type="entry name" value="CO dehydrogenase flavoprotein C-terminal domain-like"/>
    <property type="match status" value="1"/>
</dbReference>
<dbReference type="SMART" id="SM01092">
    <property type="entry name" value="CO_deh_flav_C"/>
    <property type="match status" value="1"/>
</dbReference>
<gene>
    <name evidence="5" type="ORF">JYK14_06065</name>
</gene>
<evidence type="ECO:0000256" key="1">
    <source>
        <dbReference type="ARBA" id="ARBA00022630"/>
    </source>
</evidence>
<dbReference type="SUPFAM" id="SSF56176">
    <property type="entry name" value="FAD-binding/transporter-associated domain-like"/>
    <property type="match status" value="1"/>
</dbReference>
<dbReference type="InterPro" id="IPR036318">
    <property type="entry name" value="FAD-bd_PCMH-like_sf"/>
</dbReference>
<evidence type="ECO:0000256" key="2">
    <source>
        <dbReference type="ARBA" id="ARBA00022827"/>
    </source>
</evidence>
<dbReference type="PROSITE" id="PS51387">
    <property type="entry name" value="FAD_PCMH"/>
    <property type="match status" value="1"/>
</dbReference>
<dbReference type="InterPro" id="IPR036683">
    <property type="entry name" value="CO_DH_flav_C_dom_sf"/>
</dbReference>
<keyword evidence="6" id="KW-1185">Reference proteome</keyword>
<sequence length="288" mass="29974">MGGYRTPASLAEALSLLAAAPEPPLLLAGGTDIYPARAMAEAWGRHVKRPVLDLSGLGLAGIEDCGDHHRIGAGTSWATLRDAPLPRWFDGLRQAARQVGGVQVQARGTVLGNLCNASPAADGVPPLLALDARVELASLRGSRRLPLTAFILGNRRTALAPDEIATAVLVPKPAGEMRSAFLKLGARAYLVISIVMVAGLLQIEAGRIAAARLAIGACSPVAQRLPTLEAALIGARPEEAAALVAPDHLAPLSPIDDVRATAEYRRHTALVLLRRLLAGFATPQALAA</sequence>
<feature type="domain" description="FAD-binding PCMH-type" evidence="4">
    <location>
        <begin position="1"/>
        <end position="175"/>
    </location>
</feature>
<dbReference type="Gene3D" id="3.30.43.10">
    <property type="entry name" value="Uridine Diphospho-n-acetylenolpyruvylglucosamine Reductase, domain 2"/>
    <property type="match status" value="1"/>
</dbReference>
<evidence type="ECO:0000313" key="5">
    <source>
        <dbReference type="EMBL" id="MCO6415744.1"/>
    </source>
</evidence>
<evidence type="ECO:0000256" key="3">
    <source>
        <dbReference type="ARBA" id="ARBA00023002"/>
    </source>
</evidence>
<dbReference type="InterPro" id="IPR016169">
    <property type="entry name" value="FAD-bd_PCMH_sub2"/>
</dbReference>
<accession>A0ABT1D1H9</accession>
<dbReference type="InterPro" id="IPR016166">
    <property type="entry name" value="FAD-bd_PCMH"/>
</dbReference>
<keyword evidence="1" id="KW-0285">Flavoprotein</keyword>
<dbReference type="Proteomes" id="UP001523392">
    <property type="component" value="Unassembled WGS sequence"/>
</dbReference>